<keyword evidence="2" id="KW-1277">Toxin-antitoxin system</keyword>
<reference evidence="4 5" key="1">
    <citation type="submission" date="2021-03" db="EMBL/GenBank/DDBJ databases">
        <title>Comparative Genomics and Metabolomics in the genus Turicibacter.</title>
        <authorList>
            <person name="Maki J."/>
            <person name="Looft T."/>
        </authorList>
    </citation>
    <scope>NUCLEOTIDE SEQUENCE</scope>
    <source>
        <strain evidence="4">ISU324</strain>
        <strain evidence="3 5">MMM721</strain>
    </source>
</reference>
<comment type="similarity">
    <text evidence="1">Belongs to the PemK/MazF family.</text>
</comment>
<keyword evidence="5" id="KW-1185">Reference proteome</keyword>
<dbReference type="InterPro" id="IPR011067">
    <property type="entry name" value="Plasmid_toxin/cell-grow_inhib"/>
</dbReference>
<dbReference type="AlphaFoldDB" id="A0A9Q9CFE5"/>
<dbReference type="Proteomes" id="UP001058016">
    <property type="component" value="Chromosome"/>
</dbReference>
<organism evidence="4 6">
    <name type="scientific">Turicibacter bilis</name>
    <dbReference type="NCBI Taxonomy" id="2735723"/>
    <lineage>
        <taxon>Bacteria</taxon>
        <taxon>Bacillati</taxon>
        <taxon>Bacillota</taxon>
        <taxon>Erysipelotrichia</taxon>
        <taxon>Erysipelotrichales</taxon>
        <taxon>Turicibacteraceae</taxon>
        <taxon>Turicibacter</taxon>
    </lineage>
</organism>
<proteinExistence type="inferred from homology"/>
<dbReference type="EMBL" id="CP071250">
    <property type="protein sequence ID" value="UUF07580.1"/>
    <property type="molecule type" value="Genomic_DNA"/>
</dbReference>
<accession>A0A9Q9CFE5</accession>
<evidence type="ECO:0000313" key="3">
    <source>
        <dbReference type="EMBL" id="UUF06346.1"/>
    </source>
</evidence>
<dbReference type="GO" id="GO:0003677">
    <property type="term" value="F:DNA binding"/>
    <property type="evidence" value="ECO:0007669"/>
    <property type="project" value="InterPro"/>
</dbReference>
<dbReference type="SUPFAM" id="SSF50118">
    <property type="entry name" value="Cell growth inhibitor/plasmid maintenance toxic component"/>
    <property type="match status" value="1"/>
</dbReference>
<dbReference type="RefSeq" id="WP_055243617.1">
    <property type="nucleotide sequence ID" value="NZ_CP071249.1"/>
</dbReference>
<name>A0A9Q9CFE5_9FIRM</name>
<evidence type="ECO:0000256" key="1">
    <source>
        <dbReference type="ARBA" id="ARBA00007521"/>
    </source>
</evidence>
<dbReference type="EMBL" id="CP071249">
    <property type="protein sequence ID" value="UUF06346.1"/>
    <property type="molecule type" value="Genomic_DNA"/>
</dbReference>
<sequence length="183" mass="21715">MDLPRLVQSKDIHRGKIFYVALPYTQGRPFRFVEKDGQHEDLYRIIERPDGFEGVSEPETGKRRSESLEVVTGIKLRPCIIIQKDQYNHNEKYPFVVVLPIATLTKEHKQRPIFKRLIEHNDLDQFYYLGNDCYITVNDPKRVYKNTLFYVEGRLKIEESDIDMDELMMRFAECLAVKKIRSE</sequence>
<dbReference type="Proteomes" id="UP001058072">
    <property type="component" value="Chromosome"/>
</dbReference>
<protein>
    <submittedName>
        <fullName evidence="4">Type II toxin-antitoxin system PemK/MazF family toxin</fullName>
    </submittedName>
</protein>
<gene>
    <name evidence="3" type="ORF">J0J69_01785</name>
    <name evidence="4" type="ORF">J0J70_08035</name>
</gene>
<evidence type="ECO:0000256" key="2">
    <source>
        <dbReference type="ARBA" id="ARBA00022649"/>
    </source>
</evidence>
<dbReference type="InterPro" id="IPR003477">
    <property type="entry name" value="PemK-like"/>
</dbReference>
<evidence type="ECO:0000313" key="4">
    <source>
        <dbReference type="EMBL" id="UUF07580.1"/>
    </source>
</evidence>
<evidence type="ECO:0000313" key="6">
    <source>
        <dbReference type="Proteomes" id="UP001058072"/>
    </source>
</evidence>
<dbReference type="Gene3D" id="2.30.30.110">
    <property type="match status" value="1"/>
</dbReference>
<dbReference type="Pfam" id="PF02452">
    <property type="entry name" value="PemK_toxin"/>
    <property type="match status" value="1"/>
</dbReference>
<evidence type="ECO:0000313" key="5">
    <source>
        <dbReference type="Proteomes" id="UP001058016"/>
    </source>
</evidence>